<evidence type="ECO:0000259" key="1">
    <source>
        <dbReference type="Pfam" id="PF01965"/>
    </source>
</evidence>
<organism evidence="3">
    <name type="scientific">Tolypothrix bouteillei VB521301</name>
    <dbReference type="NCBI Taxonomy" id="1479485"/>
    <lineage>
        <taxon>Bacteria</taxon>
        <taxon>Bacillati</taxon>
        <taxon>Cyanobacteriota</taxon>
        <taxon>Cyanophyceae</taxon>
        <taxon>Nostocales</taxon>
        <taxon>Tolypothrichaceae</taxon>
        <taxon>Tolypothrix</taxon>
    </lineage>
</organism>
<dbReference type="CDD" id="cd03139">
    <property type="entry name" value="GATase1_PfpI_2"/>
    <property type="match status" value="1"/>
</dbReference>
<dbReference type="EMBL" id="JHEG02000040">
    <property type="protein sequence ID" value="KIE11852.1"/>
    <property type="molecule type" value="Genomic_DNA"/>
</dbReference>
<keyword evidence="4" id="KW-1185">Reference proteome</keyword>
<dbReference type="InterPro" id="IPR029062">
    <property type="entry name" value="Class_I_gatase-like"/>
</dbReference>
<evidence type="ECO:0000313" key="3">
    <source>
        <dbReference type="EMBL" id="KIE11852.1"/>
    </source>
</evidence>
<protein>
    <submittedName>
        <fullName evidence="2">DJ-1/PfpI family protein</fullName>
    </submittedName>
    <submittedName>
        <fullName evidence="3">Thiamine biosynthesis protein ThiJ</fullName>
    </submittedName>
</protein>
<evidence type="ECO:0000313" key="2">
    <source>
        <dbReference type="EMBL" id="KAF3884689.1"/>
    </source>
</evidence>
<dbReference type="InterPro" id="IPR052158">
    <property type="entry name" value="INH-QAR"/>
</dbReference>
<comment type="caution">
    <text evidence="3">The sequence shown here is derived from an EMBL/GenBank/DDBJ whole genome shotgun (WGS) entry which is preliminary data.</text>
</comment>
<dbReference type="Proteomes" id="UP000029738">
    <property type="component" value="Unassembled WGS sequence"/>
</dbReference>
<dbReference type="RefSeq" id="WP_038075540.1">
    <property type="nucleotide sequence ID" value="NZ_JHEG04000001.1"/>
</dbReference>
<reference evidence="2" key="2">
    <citation type="submission" date="2019-11" db="EMBL/GenBank/DDBJ databases">
        <title>Improved Assembly of Tolypothrix boutellei genome.</title>
        <authorList>
            <person name="Sarangi A.N."/>
            <person name="Mukherjee M."/>
            <person name="Ghosh S."/>
            <person name="Singh D."/>
            <person name="Das A."/>
            <person name="Kant S."/>
            <person name="Prusty A."/>
            <person name="Tripathy S."/>
        </authorList>
    </citation>
    <scope>NUCLEOTIDE SEQUENCE</scope>
    <source>
        <strain evidence="2">VB521301</strain>
    </source>
</reference>
<dbReference type="EMBL" id="JHEG04000001">
    <property type="protein sequence ID" value="KAF3884689.1"/>
    <property type="molecule type" value="Genomic_DNA"/>
</dbReference>
<dbReference type="Pfam" id="PF01965">
    <property type="entry name" value="DJ-1_PfpI"/>
    <property type="match status" value="1"/>
</dbReference>
<evidence type="ECO:0000313" key="4">
    <source>
        <dbReference type="Proteomes" id="UP000029738"/>
    </source>
</evidence>
<dbReference type="PANTHER" id="PTHR43130:SF2">
    <property type="entry name" value="DJ-1_PFPI DOMAIN-CONTAINING PROTEIN"/>
    <property type="match status" value="1"/>
</dbReference>
<reference evidence="3" key="1">
    <citation type="journal article" date="2015" name="Genome Announc.">
        <title>Draft Genome Sequence of Tolypothrix boutellei Strain VB521301.</title>
        <authorList>
            <person name="Chandrababunaidu M.M."/>
            <person name="Singh D."/>
            <person name="Sen D."/>
            <person name="Bhan S."/>
            <person name="Das S."/>
            <person name="Gupta A."/>
            <person name="Adhikary S.P."/>
            <person name="Tripathy S."/>
        </authorList>
    </citation>
    <scope>NUCLEOTIDE SEQUENCE</scope>
    <source>
        <strain evidence="3">VB521301</strain>
    </source>
</reference>
<dbReference type="Gene3D" id="3.40.50.880">
    <property type="match status" value="1"/>
</dbReference>
<dbReference type="PANTHER" id="PTHR43130">
    <property type="entry name" value="ARAC-FAMILY TRANSCRIPTIONAL REGULATOR"/>
    <property type="match status" value="1"/>
</dbReference>
<dbReference type="InterPro" id="IPR002818">
    <property type="entry name" value="DJ-1/PfpI"/>
</dbReference>
<proteinExistence type="predicted"/>
<sequence>MTTNKNISNISIGIILFPNLTQLDFTGPYEVFSKLPNTQVYLLSETLDPIRSERGLTFLPDTTFAKAPDFDVLVVPGGPGVNLKLEDSQFLHFVRTRGEKARYVTSVCTGSFILAAAGLLQGYRATTHWRSLDLLQELGVQVVSERVVIDRNRITGGGVTSGIDFALAIAAELFGDAIAQEVQLAIEYNPQPPFQSGSPQTAPPDVVTRVEASTQNMYNTRRQIIQKIKSEFKTTVF</sequence>
<gene>
    <name evidence="3" type="ORF">DA73_0213690</name>
    <name evidence="2" type="ORF">DA73_0400003775</name>
</gene>
<accession>A0A0C1NAU7</accession>
<dbReference type="OrthoDB" id="6382410at2"/>
<dbReference type="SUPFAM" id="SSF52317">
    <property type="entry name" value="Class I glutamine amidotransferase-like"/>
    <property type="match status" value="1"/>
</dbReference>
<dbReference type="GO" id="GO:0006355">
    <property type="term" value="P:regulation of DNA-templated transcription"/>
    <property type="evidence" value="ECO:0007669"/>
    <property type="project" value="TreeGrafter"/>
</dbReference>
<name>A0A0C1NAU7_9CYAN</name>
<dbReference type="AlphaFoldDB" id="A0A0C1NAU7"/>
<feature type="domain" description="DJ-1/PfpI" evidence="1">
    <location>
        <begin position="12"/>
        <end position="171"/>
    </location>
</feature>
<dbReference type="STRING" id="1479485.DA73_0213690"/>